<comment type="similarity">
    <text evidence="1">In the C-terminal section; belongs to the MsrB Met sulfoxide reductase family.</text>
</comment>
<dbReference type="Pfam" id="PF01641">
    <property type="entry name" value="SelR"/>
    <property type="match status" value="1"/>
</dbReference>
<dbReference type="Proteomes" id="UP000823918">
    <property type="component" value="Unassembled WGS sequence"/>
</dbReference>
<dbReference type="Gene3D" id="2.170.150.20">
    <property type="entry name" value="Peptide methionine sulfoxide reductase"/>
    <property type="match status" value="1"/>
</dbReference>
<dbReference type="GO" id="GO:0005737">
    <property type="term" value="C:cytoplasm"/>
    <property type="evidence" value="ECO:0007669"/>
    <property type="project" value="TreeGrafter"/>
</dbReference>
<comment type="function">
    <text evidence="8">Has an important function as a repair enzyme for proteins that have been inactivated by oxidation. Catalyzes the reversible oxidation-reduction of methionine sulfoxide in proteins to methionine.</text>
</comment>
<feature type="chain" id="PRO_5039269802" description="Peptide methionine sulfoxide reductase MsrA" evidence="9">
    <location>
        <begin position="22"/>
        <end position="374"/>
    </location>
</feature>
<feature type="active site" evidence="8">
    <location>
        <position position="60"/>
    </location>
</feature>
<dbReference type="PANTHER" id="PTHR10173">
    <property type="entry name" value="METHIONINE SULFOXIDE REDUCTASE"/>
    <property type="match status" value="1"/>
</dbReference>
<feature type="domain" description="MsrB" evidence="10">
    <location>
        <begin position="233"/>
        <end position="356"/>
    </location>
</feature>
<protein>
    <recommendedName>
        <fullName evidence="8">Peptide methionine sulfoxide reductase MsrA</fullName>
        <shortName evidence="8">Protein-methionine-S-oxide reductase</shortName>
        <ecNumber evidence="8">1.8.4.11</ecNumber>
    </recommendedName>
    <alternativeName>
        <fullName evidence="8">Peptide-methionine (S)-S-oxide reductase</fullName>
        <shortName evidence="8">Peptide Met(O) reductase</shortName>
    </alternativeName>
</protein>
<dbReference type="PROSITE" id="PS51790">
    <property type="entry name" value="MSRB"/>
    <property type="match status" value="1"/>
</dbReference>
<dbReference type="HAMAP" id="MF_01401">
    <property type="entry name" value="MsrA"/>
    <property type="match status" value="1"/>
</dbReference>
<dbReference type="SUPFAM" id="SSF51316">
    <property type="entry name" value="Mss4-like"/>
    <property type="match status" value="1"/>
</dbReference>
<dbReference type="InterPro" id="IPR028427">
    <property type="entry name" value="Met_Sox_Rdtase_MsrB"/>
</dbReference>
<comment type="catalytic activity">
    <reaction evidence="5 8">
        <text>L-methionyl-[protein] + [thioredoxin]-disulfide + H2O = L-methionyl-(S)-S-oxide-[protein] + [thioredoxin]-dithiol</text>
        <dbReference type="Rhea" id="RHEA:14217"/>
        <dbReference type="Rhea" id="RHEA-COMP:10698"/>
        <dbReference type="Rhea" id="RHEA-COMP:10700"/>
        <dbReference type="Rhea" id="RHEA-COMP:12313"/>
        <dbReference type="Rhea" id="RHEA-COMP:12315"/>
        <dbReference type="ChEBI" id="CHEBI:15377"/>
        <dbReference type="ChEBI" id="CHEBI:16044"/>
        <dbReference type="ChEBI" id="CHEBI:29950"/>
        <dbReference type="ChEBI" id="CHEBI:44120"/>
        <dbReference type="ChEBI" id="CHEBI:50058"/>
        <dbReference type="EC" id="1.8.4.11"/>
    </reaction>
</comment>
<comment type="catalytic activity">
    <reaction evidence="7 8">
        <text>[thioredoxin]-disulfide + L-methionine + H2O = L-methionine (S)-S-oxide + [thioredoxin]-dithiol</text>
        <dbReference type="Rhea" id="RHEA:19993"/>
        <dbReference type="Rhea" id="RHEA-COMP:10698"/>
        <dbReference type="Rhea" id="RHEA-COMP:10700"/>
        <dbReference type="ChEBI" id="CHEBI:15377"/>
        <dbReference type="ChEBI" id="CHEBI:29950"/>
        <dbReference type="ChEBI" id="CHEBI:50058"/>
        <dbReference type="ChEBI" id="CHEBI:57844"/>
        <dbReference type="ChEBI" id="CHEBI:58772"/>
        <dbReference type="EC" id="1.8.4.11"/>
    </reaction>
</comment>
<evidence type="ECO:0000256" key="1">
    <source>
        <dbReference type="ARBA" id="ARBA00008076"/>
    </source>
</evidence>
<evidence type="ECO:0000256" key="9">
    <source>
        <dbReference type="SAM" id="SignalP"/>
    </source>
</evidence>
<evidence type="ECO:0000256" key="2">
    <source>
        <dbReference type="ARBA" id="ARBA00011017"/>
    </source>
</evidence>
<feature type="signal peptide" evidence="9">
    <location>
        <begin position="1"/>
        <end position="21"/>
    </location>
</feature>
<dbReference type="GO" id="GO:0008113">
    <property type="term" value="F:peptide-methionine (S)-S-oxide reductase activity"/>
    <property type="evidence" value="ECO:0007669"/>
    <property type="project" value="UniProtKB-UniRule"/>
</dbReference>
<dbReference type="InterPro" id="IPR002569">
    <property type="entry name" value="Met_Sox_Rdtase_MsrA_dom"/>
</dbReference>
<dbReference type="EMBL" id="DWWA01000007">
    <property type="protein sequence ID" value="HJC71311.1"/>
    <property type="molecule type" value="Genomic_DNA"/>
</dbReference>
<keyword evidence="9" id="KW-0732">Signal</keyword>
<reference evidence="11" key="1">
    <citation type="journal article" date="2021" name="PeerJ">
        <title>Extensive microbial diversity within the chicken gut microbiome revealed by metagenomics and culture.</title>
        <authorList>
            <person name="Gilroy R."/>
            <person name="Ravi A."/>
            <person name="Getino M."/>
            <person name="Pursley I."/>
            <person name="Horton D.L."/>
            <person name="Alikhan N.F."/>
            <person name="Baker D."/>
            <person name="Gharbi K."/>
            <person name="Hall N."/>
            <person name="Watson M."/>
            <person name="Adriaenssens E.M."/>
            <person name="Foster-Nyarko E."/>
            <person name="Jarju S."/>
            <person name="Secka A."/>
            <person name="Antonio M."/>
            <person name="Oren A."/>
            <person name="Chaudhuri R.R."/>
            <person name="La Ragione R."/>
            <person name="Hildebrand F."/>
            <person name="Pallen M.J."/>
        </authorList>
    </citation>
    <scope>NUCLEOTIDE SEQUENCE</scope>
    <source>
        <strain evidence="11">5933</strain>
    </source>
</reference>
<name>A0A9D2Q2T3_9FIRM</name>
<evidence type="ECO:0000256" key="3">
    <source>
        <dbReference type="ARBA" id="ARBA00023002"/>
    </source>
</evidence>
<dbReference type="GO" id="GO:0033743">
    <property type="term" value="F:peptide-methionine (R)-S-oxide reductase activity"/>
    <property type="evidence" value="ECO:0007669"/>
    <property type="project" value="UniProtKB-EC"/>
</dbReference>
<dbReference type="Pfam" id="PF01625">
    <property type="entry name" value="PMSR"/>
    <property type="match status" value="1"/>
</dbReference>
<evidence type="ECO:0000256" key="7">
    <source>
        <dbReference type="ARBA" id="ARBA00048782"/>
    </source>
</evidence>
<dbReference type="AlphaFoldDB" id="A0A9D2Q2T3"/>
<dbReference type="InterPro" id="IPR002579">
    <property type="entry name" value="Met_Sox_Rdtase_MsrB_dom"/>
</dbReference>
<sequence>MRKKIVTAGLAAAICLTGCTAALPASTPSSQTQQEVSDMTKTTLSPLPDGAAEIYFAGGCFWGMEKLYQSIDGVLDAQSGYANGSAEIVPDYETVCRGDTGYRETVRVVYDPGKVSLDQLMKAFFYVIDPTVENRQGNDIGTQYQTGIYFADEAAQKTVEDYTAKEREKHDVFAVEVAPLSSFFPAEEYHQDYLDKNPNGYCHIPVQAFRDINGIISEKEDAAAQSRWEKPSRDILRENLSDLQYEVTQNGATERAFTGEYWNFDEKGIYVDITTGQPLFSSLDKFESSCGWPSFSAPIDKDSVTLHEDLSYGMNRTEVKSEAGDAHLGHVFYGEPESPNGVRYCINSASLRFIPYDEMQAQGYGEWLSLFDAE</sequence>
<comment type="similarity">
    <text evidence="8">Belongs to the MsrA Met sulfoxide reductase family.</text>
</comment>
<evidence type="ECO:0000256" key="6">
    <source>
        <dbReference type="ARBA" id="ARBA00048488"/>
    </source>
</evidence>
<dbReference type="InterPro" id="IPR011057">
    <property type="entry name" value="Mss4-like_sf"/>
</dbReference>
<dbReference type="FunFam" id="2.170.150.20:FF:000003">
    <property type="entry name" value="Peptide methionine sulfoxide reductase MsrB"/>
    <property type="match status" value="1"/>
</dbReference>
<dbReference type="Gene3D" id="3.30.1060.10">
    <property type="entry name" value="Peptide methionine sulphoxide reductase MsrA"/>
    <property type="match status" value="1"/>
</dbReference>
<dbReference type="PANTHER" id="PTHR10173:SF52">
    <property type="entry name" value="METHIONINE-R-SULFOXIDE REDUCTASE B1"/>
    <property type="match status" value="1"/>
</dbReference>
<evidence type="ECO:0000256" key="8">
    <source>
        <dbReference type="HAMAP-Rule" id="MF_01401"/>
    </source>
</evidence>
<dbReference type="GO" id="GO:0006979">
    <property type="term" value="P:response to oxidative stress"/>
    <property type="evidence" value="ECO:0007669"/>
    <property type="project" value="InterPro"/>
</dbReference>
<gene>
    <name evidence="11" type="primary">msrB</name>
    <name evidence="8" type="synonym">msrA</name>
    <name evidence="11" type="ORF">H9698_00760</name>
</gene>
<reference evidence="11" key="2">
    <citation type="submission" date="2021-04" db="EMBL/GenBank/DDBJ databases">
        <authorList>
            <person name="Gilroy R."/>
        </authorList>
    </citation>
    <scope>NUCLEOTIDE SEQUENCE</scope>
    <source>
        <strain evidence="11">5933</strain>
    </source>
</reference>
<dbReference type="InterPro" id="IPR036509">
    <property type="entry name" value="Met_Sox_Rdtase_MsrA_sf"/>
</dbReference>
<keyword evidence="3 8" id="KW-0560">Oxidoreductase</keyword>
<accession>A0A9D2Q2T3</accession>
<evidence type="ECO:0000259" key="10">
    <source>
        <dbReference type="PROSITE" id="PS51790"/>
    </source>
</evidence>
<dbReference type="GO" id="GO:0030091">
    <property type="term" value="P:protein repair"/>
    <property type="evidence" value="ECO:0007669"/>
    <property type="project" value="InterPro"/>
</dbReference>
<comment type="similarity">
    <text evidence="2">In the N-terminal section; belongs to the MsrA Met sulfoxide reductase family.</text>
</comment>
<evidence type="ECO:0000256" key="5">
    <source>
        <dbReference type="ARBA" id="ARBA00047806"/>
    </source>
</evidence>
<comment type="catalytic activity">
    <reaction evidence="6">
        <text>L-methionyl-[protein] + [thioredoxin]-disulfide + H2O = L-methionyl-(R)-S-oxide-[protein] + [thioredoxin]-dithiol</text>
        <dbReference type="Rhea" id="RHEA:24164"/>
        <dbReference type="Rhea" id="RHEA-COMP:10698"/>
        <dbReference type="Rhea" id="RHEA-COMP:10700"/>
        <dbReference type="Rhea" id="RHEA-COMP:12313"/>
        <dbReference type="Rhea" id="RHEA-COMP:12314"/>
        <dbReference type="ChEBI" id="CHEBI:15377"/>
        <dbReference type="ChEBI" id="CHEBI:16044"/>
        <dbReference type="ChEBI" id="CHEBI:29950"/>
        <dbReference type="ChEBI" id="CHEBI:45764"/>
        <dbReference type="ChEBI" id="CHEBI:50058"/>
        <dbReference type="EC" id="1.8.4.12"/>
    </reaction>
</comment>
<keyword evidence="4" id="KW-0511">Multifunctional enzyme</keyword>
<dbReference type="NCBIfam" id="TIGR00401">
    <property type="entry name" value="msrA"/>
    <property type="match status" value="1"/>
</dbReference>
<dbReference type="EC" id="1.8.4.11" evidence="8"/>
<organism evidence="11 12">
    <name type="scientific">Candidatus Ruthenibacterium merdavium</name>
    <dbReference type="NCBI Taxonomy" id="2838752"/>
    <lineage>
        <taxon>Bacteria</taxon>
        <taxon>Bacillati</taxon>
        <taxon>Bacillota</taxon>
        <taxon>Clostridia</taxon>
        <taxon>Eubacteriales</taxon>
        <taxon>Oscillospiraceae</taxon>
        <taxon>Ruthenibacterium</taxon>
    </lineage>
</organism>
<dbReference type="NCBIfam" id="TIGR00357">
    <property type="entry name" value="peptide-methionine (R)-S-oxide reductase MsrB"/>
    <property type="match status" value="1"/>
</dbReference>
<comment type="caution">
    <text evidence="11">The sequence shown here is derived from an EMBL/GenBank/DDBJ whole genome shotgun (WGS) entry which is preliminary data.</text>
</comment>
<evidence type="ECO:0000313" key="11">
    <source>
        <dbReference type="EMBL" id="HJC71311.1"/>
    </source>
</evidence>
<proteinExistence type="inferred from homology"/>
<evidence type="ECO:0000256" key="4">
    <source>
        <dbReference type="ARBA" id="ARBA00023268"/>
    </source>
</evidence>
<dbReference type="SUPFAM" id="SSF55068">
    <property type="entry name" value="Peptide methionine sulfoxide reductase"/>
    <property type="match status" value="1"/>
</dbReference>
<evidence type="ECO:0000313" key="12">
    <source>
        <dbReference type="Proteomes" id="UP000823918"/>
    </source>
</evidence>